<organism evidence="1 2">
    <name type="scientific">Lysinibacillus xylanilyticus</name>
    <dbReference type="NCBI Taxonomy" id="582475"/>
    <lineage>
        <taxon>Bacteria</taxon>
        <taxon>Bacillati</taxon>
        <taxon>Bacillota</taxon>
        <taxon>Bacilli</taxon>
        <taxon>Bacillales</taxon>
        <taxon>Bacillaceae</taxon>
        <taxon>Lysinibacillus</taxon>
    </lineage>
</organism>
<accession>A0ABT4EZF7</accession>
<proteinExistence type="predicted"/>
<protein>
    <recommendedName>
        <fullName evidence="3">Phage protein</fullName>
    </recommendedName>
</protein>
<evidence type="ECO:0008006" key="3">
    <source>
        <dbReference type="Google" id="ProtNLM"/>
    </source>
</evidence>
<evidence type="ECO:0000313" key="2">
    <source>
        <dbReference type="Proteomes" id="UP001527052"/>
    </source>
</evidence>
<gene>
    <name evidence="1" type="ORF">M5W82_22270</name>
</gene>
<dbReference type="RefSeq" id="WP_268639533.1">
    <property type="nucleotide sequence ID" value="NZ_JAMDLZ010000048.1"/>
</dbReference>
<evidence type="ECO:0000313" key="1">
    <source>
        <dbReference type="EMBL" id="MCY9549604.1"/>
    </source>
</evidence>
<comment type="caution">
    <text evidence="1">The sequence shown here is derived from an EMBL/GenBank/DDBJ whole genome shotgun (WGS) entry which is preliminary data.</text>
</comment>
<keyword evidence="2" id="KW-1185">Reference proteome</keyword>
<reference evidence="1 2" key="1">
    <citation type="submission" date="2022-05" db="EMBL/GenBank/DDBJ databases">
        <title>Genome Sequencing of Bee-Associated Microbes.</title>
        <authorList>
            <person name="Dunlap C."/>
        </authorList>
    </citation>
    <scope>NUCLEOTIDE SEQUENCE [LARGE SCALE GENOMIC DNA]</scope>
    <source>
        <strain evidence="1 2">NRRL BD-083</strain>
    </source>
</reference>
<name>A0ABT4EZF7_9BACI</name>
<dbReference type="EMBL" id="JAMDLZ010000048">
    <property type="protein sequence ID" value="MCY9549604.1"/>
    <property type="molecule type" value="Genomic_DNA"/>
</dbReference>
<sequence>MAATTLEIIAVRAILYVHDYKKHAVLNKQEREALNTFYQYVDDYEGNNSYTEEIANI</sequence>
<dbReference type="Proteomes" id="UP001527052">
    <property type="component" value="Unassembled WGS sequence"/>
</dbReference>